<dbReference type="InterPro" id="IPR034870">
    <property type="entry name" value="TET_fam"/>
</dbReference>
<evidence type="ECO:0000256" key="2">
    <source>
        <dbReference type="ARBA" id="ARBA00022723"/>
    </source>
</evidence>
<evidence type="ECO:0000256" key="5">
    <source>
        <dbReference type="ARBA" id="ARBA00022884"/>
    </source>
</evidence>
<sequence>MYTHPSSNVPFRPGDWMCPNPSCLFQNFASRTHCMKCGTANMGYDAYGNPTGDQGGYGASAGHMPTAPAAAPFRPGDWYCPSCNSHNFASRFQCLRCNLSKPPQVASNAANTANMKPGDWLCRGEMCGYHNFAKRTHCAKCGMPNSSAENGY</sequence>
<evidence type="ECO:0000256" key="4">
    <source>
        <dbReference type="ARBA" id="ARBA00022833"/>
    </source>
</evidence>
<dbReference type="GO" id="GO:0008270">
    <property type="term" value="F:zinc ion binding"/>
    <property type="evidence" value="ECO:0007669"/>
    <property type="project" value="UniProtKB-KW"/>
</dbReference>
<dbReference type="PROSITE" id="PS01358">
    <property type="entry name" value="ZF_RANBP2_1"/>
    <property type="match status" value="3"/>
</dbReference>
<dbReference type="OrthoDB" id="448399at2759"/>
<dbReference type="SUPFAM" id="SSF90209">
    <property type="entry name" value="Ran binding protein zinc finger-like"/>
    <property type="match status" value="3"/>
</dbReference>
<organism evidence="9 10">
    <name type="scientific">Paraglomus brasilianum</name>
    <dbReference type="NCBI Taxonomy" id="144538"/>
    <lineage>
        <taxon>Eukaryota</taxon>
        <taxon>Fungi</taxon>
        <taxon>Fungi incertae sedis</taxon>
        <taxon>Mucoromycota</taxon>
        <taxon>Glomeromycotina</taxon>
        <taxon>Glomeromycetes</taxon>
        <taxon>Paraglomerales</taxon>
        <taxon>Paraglomeraceae</taxon>
        <taxon>Paraglomus</taxon>
    </lineage>
</organism>
<dbReference type="Gene3D" id="4.10.1060.10">
    <property type="entry name" value="Zinc finger, RanBP2-type"/>
    <property type="match status" value="3"/>
</dbReference>
<name>A0A9N8VRD9_9GLOM</name>
<dbReference type="InterPro" id="IPR036443">
    <property type="entry name" value="Znf_RanBP2_sf"/>
</dbReference>
<evidence type="ECO:0000259" key="8">
    <source>
        <dbReference type="PROSITE" id="PS50199"/>
    </source>
</evidence>
<keyword evidence="4" id="KW-0862">Zinc</keyword>
<dbReference type="Proteomes" id="UP000789739">
    <property type="component" value="Unassembled WGS sequence"/>
</dbReference>
<feature type="domain" description="RanBP2-type" evidence="8">
    <location>
        <begin position="74"/>
        <end position="103"/>
    </location>
</feature>
<dbReference type="GO" id="GO:0005634">
    <property type="term" value="C:nucleus"/>
    <property type="evidence" value="ECO:0007669"/>
    <property type="project" value="UniProtKB-SubCell"/>
</dbReference>
<feature type="domain" description="RanBP2-type" evidence="8">
    <location>
        <begin position="12"/>
        <end position="43"/>
    </location>
</feature>
<keyword evidence="10" id="KW-1185">Reference proteome</keyword>
<protein>
    <submittedName>
        <fullName evidence="9">11152_t:CDS:1</fullName>
    </submittedName>
</protein>
<proteinExistence type="predicted"/>
<dbReference type="PROSITE" id="PS50199">
    <property type="entry name" value="ZF_RANBP2_2"/>
    <property type="match status" value="3"/>
</dbReference>
<dbReference type="PANTHER" id="PTHR23238">
    <property type="entry name" value="RNA BINDING PROTEIN"/>
    <property type="match status" value="1"/>
</dbReference>
<comment type="subcellular location">
    <subcellularLocation>
        <location evidence="1">Nucleus</location>
    </subcellularLocation>
</comment>
<evidence type="ECO:0000256" key="7">
    <source>
        <dbReference type="PROSITE-ProRule" id="PRU00322"/>
    </source>
</evidence>
<dbReference type="Pfam" id="PF00641">
    <property type="entry name" value="Zn_ribbon_RanBP"/>
    <property type="match status" value="3"/>
</dbReference>
<keyword evidence="3 7" id="KW-0863">Zinc-finger</keyword>
<dbReference type="GO" id="GO:0003723">
    <property type="term" value="F:RNA binding"/>
    <property type="evidence" value="ECO:0007669"/>
    <property type="project" value="UniProtKB-KW"/>
</dbReference>
<dbReference type="EMBL" id="CAJVPI010000021">
    <property type="protein sequence ID" value="CAG8458294.1"/>
    <property type="molecule type" value="Genomic_DNA"/>
</dbReference>
<evidence type="ECO:0000256" key="3">
    <source>
        <dbReference type="ARBA" id="ARBA00022771"/>
    </source>
</evidence>
<evidence type="ECO:0000313" key="9">
    <source>
        <dbReference type="EMBL" id="CAG8458294.1"/>
    </source>
</evidence>
<dbReference type="InterPro" id="IPR001876">
    <property type="entry name" value="Znf_RanBP2"/>
</dbReference>
<dbReference type="GO" id="GO:0006355">
    <property type="term" value="P:regulation of DNA-templated transcription"/>
    <property type="evidence" value="ECO:0007669"/>
    <property type="project" value="InterPro"/>
</dbReference>
<gene>
    <name evidence="9" type="ORF">PBRASI_LOCUS436</name>
</gene>
<dbReference type="SMART" id="SM00547">
    <property type="entry name" value="ZnF_RBZ"/>
    <property type="match status" value="3"/>
</dbReference>
<comment type="caution">
    <text evidence="9">The sequence shown here is derived from an EMBL/GenBank/DDBJ whole genome shotgun (WGS) entry which is preliminary data.</text>
</comment>
<keyword evidence="6" id="KW-0539">Nucleus</keyword>
<feature type="domain" description="RanBP2-type" evidence="8">
    <location>
        <begin position="116"/>
        <end position="147"/>
    </location>
</feature>
<accession>A0A9N8VRD9</accession>
<dbReference type="AlphaFoldDB" id="A0A9N8VRD9"/>
<keyword evidence="2" id="KW-0479">Metal-binding</keyword>
<evidence type="ECO:0000313" key="10">
    <source>
        <dbReference type="Proteomes" id="UP000789739"/>
    </source>
</evidence>
<reference evidence="9" key="1">
    <citation type="submission" date="2021-06" db="EMBL/GenBank/DDBJ databases">
        <authorList>
            <person name="Kallberg Y."/>
            <person name="Tangrot J."/>
            <person name="Rosling A."/>
        </authorList>
    </citation>
    <scope>NUCLEOTIDE SEQUENCE</scope>
    <source>
        <strain evidence="9">BR232B</strain>
    </source>
</reference>
<keyword evidence="5" id="KW-0694">RNA-binding</keyword>
<evidence type="ECO:0000256" key="6">
    <source>
        <dbReference type="ARBA" id="ARBA00023242"/>
    </source>
</evidence>
<evidence type="ECO:0000256" key="1">
    <source>
        <dbReference type="ARBA" id="ARBA00004123"/>
    </source>
</evidence>